<organism evidence="2 3">
    <name type="scientific">Caldisalinibacter kiritimatiensis</name>
    <dbReference type="NCBI Taxonomy" id="1304284"/>
    <lineage>
        <taxon>Bacteria</taxon>
        <taxon>Bacillati</taxon>
        <taxon>Bacillota</taxon>
        <taxon>Tissierellia</taxon>
        <taxon>Tissierellales</taxon>
        <taxon>Thermohalobacteraceae</taxon>
        <taxon>Caldisalinibacter</taxon>
    </lineage>
</organism>
<protein>
    <submittedName>
        <fullName evidence="2">HD-GYP hydrolase domain containing protein</fullName>
    </submittedName>
</protein>
<sequence length="193" mass="22303">MYIDHVQSGSVLGRTVYISQKGIWLHRGITLNKGLIEGLKKHGIEYIEINNEDYKDSISENIKIEIIKTIYDSFNYNIKRNLILNPYKENNGKQIKKYLNVFENLSEVILKNKQILSNLMEIKLFDLSTYIHSWNVCILCIMLGVSLGLDNRELMNLAVGALLHDIGKLFIPEDVLFKKDKCICQVKNPPEFN</sequence>
<dbReference type="PANTHER" id="PTHR43155:SF2">
    <property type="entry name" value="CYCLIC DI-GMP PHOSPHODIESTERASE PA4108"/>
    <property type="match status" value="1"/>
</dbReference>
<gene>
    <name evidence="2" type="ORF">L21TH_1425</name>
</gene>
<evidence type="ECO:0000313" key="3">
    <source>
        <dbReference type="Proteomes" id="UP000013378"/>
    </source>
</evidence>
<dbReference type="SUPFAM" id="SSF109604">
    <property type="entry name" value="HD-domain/PDEase-like"/>
    <property type="match status" value="1"/>
</dbReference>
<keyword evidence="2" id="KW-0378">Hydrolase</keyword>
<dbReference type="Proteomes" id="UP000013378">
    <property type="component" value="Unassembled WGS sequence"/>
</dbReference>
<dbReference type="Gene3D" id="1.10.3210.10">
    <property type="entry name" value="Hypothetical protein af1432"/>
    <property type="match status" value="1"/>
</dbReference>
<dbReference type="GO" id="GO:0016787">
    <property type="term" value="F:hydrolase activity"/>
    <property type="evidence" value="ECO:0007669"/>
    <property type="project" value="UniProtKB-KW"/>
</dbReference>
<dbReference type="STRING" id="1304284.L21TH_1425"/>
<dbReference type="AlphaFoldDB" id="R1AV85"/>
<evidence type="ECO:0000313" key="2">
    <source>
        <dbReference type="EMBL" id="EOD00552.1"/>
    </source>
</evidence>
<dbReference type="Pfam" id="PF01966">
    <property type="entry name" value="HD"/>
    <property type="match status" value="1"/>
</dbReference>
<dbReference type="CDD" id="cd00077">
    <property type="entry name" value="HDc"/>
    <property type="match status" value="1"/>
</dbReference>
<name>R1AV85_9FIRM</name>
<comment type="caution">
    <text evidence="2">The sequence shown here is derived from an EMBL/GenBank/DDBJ whole genome shotgun (WGS) entry which is preliminary data.</text>
</comment>
<proteinExistence type="predicted"/>
<evidence type="ECO:0000259" key="1">
    <source>
        <dbReference type="Pfam" id="PF01966"/>
    </source>
</evidence>
<reference evidence="2 3" key="1">
    <citation type="journal article" date="2015" name="Geomicrobiol. J.">
        <title>Caldisalinibacter kiritimatiensis gen. nov., sp. nov., a moderately thermohalophilic thiosulfate-reducing bacterium from a hypersaline microbial mat.</title>
        <authorList>
            <person name="Ben Hania W."/>
            <person name="Joseph M."/>
            <person name="Fiebig A."/>
            <person name="Bunk B."/>
            <person name="Klenk H.-P."/>
            <person name="Fardeau M.-L."/>
            <person name="Spring S."/>
        </authorList>
    </citation>
    <scope>NUCLEOTIDE SEQUENCE [LARGE SCALE GENOMIC DNA]</scope>
    <source>
        <strain evidence="2 3">L21-TH-D2</strain>
    </source>
</reference>
<keyword evidence="3" id="KW-1185">Reference proteome</keyword>
<feature type="domain" description="HD" evidence="1">
    <location>
        <begin position="129"/>
        <end position="176"/>
    </location>
</feature>
<accession>R1AV85</accession>
<dbReference type="PANTHER" id="PTHR43155">
    <property type="entry name" value="CYCLIC DI-GMP PHOSPHODIESTERASE PA4108-RELATED"/>
    <property type="match status" value="1"/>
</dbReference>
<dbReference type="InterPro" id="IPR003607">
    <property type="entry name" value="HD/PDEase_dom"/>
</dbReference>
<dbReference type="EMBL" id="ARZA01000146">
    <property type="protein sequence ID" value="EOD00552.1"/>
    <property type="molecule type" value="Genomic_DNA"/>
</dbReference>
<dbReference type="eggNOG" id="COG2206">
    <property type="taxonomic scope" value="Bacteria"/>
</dbReference>
<dbReference type="InterPro" id="IPR006674">
    <property type="entry name" value="HD_domain"/>
</dbReference>